<reference evidence="4" key="1">
    <citation type="journal article" date="2014" name="Environ. Microbiol.">
        <title>Comparative genomics of the marine bacterial genus Glaciecola reveals the high degree of genomic diversity and genomic characteristic for cold adaptation.</title>
        <authorList>
            <person name="Qin Q.L."/>
            <person name="Xie B.B."/>
            <person name="Yu Y."/>
            <person name="Shu Y.L."/>
            <person name="Rong J.C."/>
            <person name="Zhang Y.J."/>
            <person name="Zhao D.L."/>
            <person name="Chen X.L."/>
            <person name="Zhang X.Y."/>
            <person name="Chen B."/>
            <person name="Zhou B.C."/>
            <person name="Zhang Y.Z."/>
        </authorList>
    </citation>
    <scope>NUCLEOTIDE SEQUENCE [LARGE SCALE GENOMIC DNA]</scope>
    <source>
        <strain evidence="4">LMG 21857</strain>
    </source>
</reference>
<feature type="domain" description="GST N-terminal" evidence="1">
    <location>
        <begin position="15"/>
        <end position="96"/>
    </location>
</feature>
<dbReference type="RefSeq" id="WP_007105824.1">
    <property type="nucleotide sequence ID" value="NZ_BAER01000091.1"/>
</dbReference>
<dbReference type="InterPro" id="IPR004045">
    <property type="entry name" value="Glutathione_S-Trfase_N"/>
</dbReference>
<dbReference type="AlphaFoldDB" id="K6ZZ93"/>
<dbReference type="CDD" id="cd00299">
    <property type="entry name" value="GST_C_family"/>
    <property type="match status" value="1"/>
</dbReference>
<dbReference type="InterPro" id="IPR036282">
    <property type="entry name" value="Glutathione-S-Trfase_C_sf"/>
</dbReference>
<evidence type="ECO:0000313" key="4">
    <source>
        <dbReference type="Proteomes" id="UP000006322"/>
    </source>
</evidence>
<sequence>MGIVTPTNKEVLGFKGLHLYHSGVSNCAMRVRMTLEEKKLAWTSHHLDITKKEHITAEYFGINPNGVVPTLVHDGVVIIESDDIIDYIDQTFPESALRPESSEDLDEMYWWMKSAGAIHVKAVKTYIYYHKMQGKMKQSDQQRQAYEKLQTNKELVEFHNASSKGFSVADAKEAEQTLDHFFEKANTRLTHQDWLVGEQFTLADITWVPLHFTLSGVGYNFAQFPAVQAWANKLHARESFAKAILQWCPIF</sequence>
<feature type="domain" description="GST C-terminal" evidence="2">
    <location>
        <begin position="135"/>
        <end position="251"/>
    </location>
</feature>
<evidence type="ECO:0000259" key="2">
    <source>
        <dbReference type="PROSITE" id="PS50405"/>
    </source>
</evidence>
<proteinExistence type="predicted"/>
<dbReference type="Gene3D" id="1.20.1050.10">
    <property type="match status" value="1"/>
</dbReference>
<organism evidence="3 4">
    <name type="scientific">Paraglaciecola polaris LMG 21857</name>
    <dbReference type="NCBI Taxonomy" id="1129793"/>
    <lineage>
        <taxon>Bacteria</taxon>
        <taxon>Pseudomonadati</taxon>
        <taxon>Pseudomonadota</taxon>
        <taxon>Gammaproteobacteria</taxon>
        <taxon>Alteromonadales</taxon>
        <taxon>Alteromonadaceae</taxon>
        <taxon>Paraglaciecola</taxon>
    </lineage>
</organism>
<dbReference type="InterPro" id="IPR036249">
    <property type="entry name" value="Thioredoxin-like_sf"/>
</dbReference>
<keyword evidence="3" id="KW-0808">Transferase</keyword>
<dbReference type="InterPro" id="IPR040079">
    <property type="entry name" value="Glutathione_S-Trfase"/>
</dbReference>
<dbReference type="EMBL" id="BAER01000091">
    <property type="protein sequence ID" value="GAC34058.1"/>
    <property type="molecule type" value="Genomic_DNA"/>
</dbReference>
<name>K6ZZ93_9ALTE</name>
<dbReference type="Pfam" id="PF00043">
    <property type="entry name" value="GST_C"/>
    <property type="match status" value="1"/>
</dbReference>
<accession>K6ZZ93</accession>
<dbReference type="PANTHER" id="PTHR44051">
    <property type="entry name" value="GLUTATHIONE S-TRANSFERASE-RELATED"/>
    <property type="match status" value="1"/>
</dbReference>
<dbReference type="OrthoDB" id="9803562at2"/>
<dbReference type="SUPFAM" id="SSF52833">
    <property type="entry name" value="Thioredoxin-like"/>
    <property type="match status" value="1"/>
</dbReference>
<dbReference type="InterPro" id="IPR004046">
    <property type="entry name" value="GST_C"/>
</dbReference>
<comment type="caution">
    <text evidence="3">The sequence shown here is derived from an EMBL/GenBank/DDBJ whole genome shotgun (WGS) entry which is preliminary data.</text>
</comment>
<dbReference type="Pfam" id="PF13417">
    <property type="entry name" value="GST_N_3"/>
    <property type="match status" value="1"/>
</dbReference>
<dbReference type="STRING" id="1129793.GPLA_3167"/>
<dbReference type="CDD" id="cd00570">
    <property type="entry name" value="GST_N_family"/>
    <property type="match status" value="1"/>
</dbReference>
<dbReference type="PANTHER" id="PTHR44051:SF8">
    <property type="entry name" value="GLUTATHIONE S-TRANSFERASE GSTA"/>
    <property type="match status" value="1"/>
</dbReference>
<dbReference type="SFLD" id="SFLDS00019">
    <property type="entry name" value="Glutathione_Transferase_(cytos"/>
    <property type="match status" value="1"/>
</dbReference>
<dbReference type="PROSITE" id="PS50405">
    <property type="entry name" value="GST_CTER"/>
    <property type="match status" value="1"/>
</dbReference>
<evidence type="ECO:0000313" key="3">
    <source>
        <dbReference type="EMBL" id="GAC34058.1"/>
    </source>
</evidence>
<dbReference type="PROSITE" id="PS50404">
    <property type="entry name" value="GST_NTER"/>
    <property type="match status" value="1"/>
</dbReference>
<dbReference type="GO" id="GO:0016740">
    <property type="term" value="F:transferase activity"/>
    <property type="evidence" value="ECO:0007669"/>
    <property type="project" value="UniProtKB-KW"/>
</dbReference>
<dbReference type="Proteomes" id="UP000006322">
    <property type="component" value="Unassembled WGS sequence"/>
</dbReference>
<dbReference type="InterPro" id="IPR010987">
    <property type="entry name" value="Glutathione-S-Trfase_C-like"/>
</dbReference>
<dbReference type="Gene3D" id="3.40.30.10">
    <property type="entry name" value="Glutaredoxin"/>
    <property type="match status" value="1"/>
</dbReference>
<gene>
    <name evidence="3" type="ORF">GPLA_3167</name>
</gene>
<evidence type="ECO:0000259" key="1">
    <source>
        <dbReference type="PROSITE" id="PS50404"/>
    </source>
</evidence>
<keyword evidence="4" id="KW-1185">Reference proteome</keyword>
<protein>
    <submittedName>
        <fullName evidence="3">Glutathione S-transferase, N-terminal domain protein</fullName>
    </submittedName>
</protein>
<dbReference type="SUPFAM" id="SSF47616">
    <property type="entry name" value="GST C-terminal domain-like"/>
    <property type="match status" value="1"/>
</dbReference>
<dbReference type="SFLD" id="SFLDG00358">
    <property type="entry name" value="Main_(cytGST)"/>
    <property type="match status" value="1"/>
</dbReference>